<dbReference type="PANTHER" id="PTHR42648">
    <property type="entry name" value="TRANSPOSASE, PUTATIVE-RELATED"/>
    <property type="match status" value="1"/>
</dbReference>
<reference evidence="4" key="1">
    <citation type="journal article" date="2022" name="Int. J. Mol. Sci.">
        <title>Draft Genome of Tanacetum Coccineum: Genomic Comparison of Closely Related Tanacetum-Family Plants.</title>
        <authorList>
            <person name="Yamashiro T."/>
            <person name="Shiraishi A."/>
            <person name="Nakayama K."/>
            <person name="Satake H."/>
        </authorList>
    </citation>
    <scope>NUCLEOTIDE SEQUENCE</scope>
</reference>
<feature type="compositionally biased region" description="Polar residues" evidence="2">
    <location>
        <begin position="896"/>
        <end position="921"/>
    </location>
</feature>
<dbReference type="EMBL" id="BQNB010017772">
    <property type="protein sequence ID" value="GJT67047.1"/>
    <property type="molecule type" value="Genomic_DNA"/>
</dbReference>
<evidence type="ECO:0000313" key="5">
    <source>
        <dbReference type="Proteomes" id="UP001151760"/>
    </source>
</evidence>
<dbReference type="InterPro" id="IPR012337">
    <property type="entry name" value="RNaseH-like_sf"/>
</dbReference>
<feature type="region of interest" description="Disordered" evidence="2">
    <location>
        <begin position="880"/>
        <end position="946"/>
    </location>
</feature>
<organism evidence="4 5">
    <name type="scientific">Tanacetum coccineum</name>
    <dbReference type="NCBI Taxonomy" id="301880"/>
    <lineage>
        <taxon>Eukaryota</taxon>
        <taxon>Viridiplantae</taxon>
        <taxon>Streptophyta</taxon>
        <taxon>Embryophyta</taxon>
        <taxon>Tracheophyta</taxon>
        <taxon>Spermatophyta</taxon>
        <taxon>Magnoliopsida</taxon>
        <taxon>eudicotyledons</taxon>
        <taxon>Gunneridae</taxon>
        <taxon>Pentapetalae</taxon>
        <taxon>asterids</taxon>
        <taxon>campanulids</taxon>
        <taxon>Asterales</taxon>
        <taxon>Asteraceae</taxon>
        <taxon>Asteroideae</taxon>
        <taxon>Anthemideae</taxon>
        <taxon>Anthemidinae</taxon>
        <taxon>Tanacetum</taxon>
    </lineage>
</organism>
<name>A0ABQ5FWK0_9ASTR</name>
<proteinExistence type="predicted"/>
<dbReference type="InterPro" id="IPR025724">
    <property type="entry name" value="GAG-pre-integrase_dom"/>
</dbReference>
<dbReference type="Pfam" id="PF25597">
    <property type="entry name" value="SH3_retrovirus"/>
    <property type="match status" value="1"/>
</dbReference>
<feature type="compositionally biased region" description="Basic and acidic residues" evidence="2">
    <location>
        <begin position="157"/>
        <end position="172"/>
    </location>
</feature>
<gene>
    <name evidence="4" type="ORF">Tco_1018527</name>
</gene>
<evidence type="ECO:0000256" key="2">
    <source>
        <dbReference type="SAM" id="MobiDB-lite"/>
    </source>
</evidence>
<dbReference type="PANTHER" id="PTHR42648:SF32">
    <property type="entry name" value="RIBONUCLEASE H-LIKE DOMAIN, GAG-PRE-INTEGRASE DOMAIN PROTEIN-RELATED"/>
    <property type="match status" value="1"/>
</dbReference>
<feature type="region of interest" description="Disordered" evidence="2">
    <location>
        <begin position="1"/>
        <end position="27"/>
    </location>
</feature>
<dbReference type="InterPro" id="IPR039537">
    <property type="entry name" value="Retrotran_Ty1/copia-like"/>
</dbReference>
<dbReference type="InterPro" id="IPR057670">
    <property type="entry name" value="SH3_retrovirus"/>
</dbReference>
<accession>A0ABQ5FWK0</accession>
<dbReference type="SUPFAM" id="SSF53098">
    <property type="entry name" value="Ribonuclease H-like"/>
    <property type="match status" value="1"/>
</dbReference>
<keyword evidence="1" id="KW-0645">Protease</keyword>
<comment type="caution">
    <text evidence="4">The sequence shown here is derived from an EMBL/GenBank/DDBJ whole genome shotgun (WGS) entry which is preliminary data.</text>
</comment>
<sequence length="946" mass="107357">MGHFARECRVPRSKDNRNWNSGSSSKAVRIEDASEKAMCAIDGAGFDWSDRQRTKFKQQGSQATELEKVKEEKEGFEFKIAKFEKSSKDLDQLLASQITDKSKKGFGYNAVPSPHPLILNRPTPLDLSYSCLQEFKQPEVNEYGLRDSSIMPITICDRESDNSKENTDDSLKQQHKTVTETSSVKSPLNVDKDWKEKFFCPANQVREEEPKKARENNDAPIIEDWVSDYEDEVEPIPKVEKKTVIPAATKKEFVKSETLVRRSVRYAEMYRSQRPRGNQRNWNGQKSNQLGCNLFYNTRHVFICGKVFDHINTVVLMLTKHMVPRAVLMKTGLKTVNNARPVNTVRSVNTARPFSTARVFNTVRPSYTAHPKSTVLCARPKTHFQNQAQSTVQRPFYKRTTLTKRSNNQNINTGRQTVNTVRQNVNTVRAREIYAKSNSQLNDKGFLDSGCSRHMSGNVTRLLDFEDFDGGYVTFGGGANGGRITGKGTIKTVKLDFKDVYFVKELKYSKSPRQNTMYSFDMKNIVPKDGLTCLVAKATSEESMLWHKRLGHVNFKNINKLVKENLVRDLPLKRFENDQTCVACLKGKQHRASCKTKAFSPITKPLFMLHMDLFGPTFVSSLMHKKYCLVVTDDYSRFSWVFFLKTKDETTEILKNFIKEIENLVDKKVKIIRSDNGTEFKNKVMDEFCREKGIKREYSVARTPQQNGVAERKNRTLIEAARTMLADSKLPTTFWAEAVSTACYVQNRVLIVKPHNKTPYELFRGVKPAIGFMKPFGCHVTILNTLDKLGKFDEKSDEGFFVGYSLSSKAFRVYNIRTRKVQENLHVGFLENKPMIEGNGIQGVSESSTSSQQDQDNQDCIVMPIWKDASYFDVSSPKSVADAQIQDQDGTHDDCSLQNNGTADQQVNTASPEVNTGSREVSTAVPEVNTATPEDLMGPIPTSEDT</sequence>
<feature type="compositionally biased region" description="Basic and acidic residues" evidence="2">
    <location>
        <begin position="1"/>
        <end position="17"/>
    </location>
</feature>
<dbReference type="Pfam" id="PF13976">
    <property type="entry name" value="gag_pre-integrs"/>
    <property type="match status" value="1"/>
</dbReference>
<dbReference type="Pfam" id="PF00665">
    <property type="entry name" value="rve"/>
    <property type="match status" value="1"/>
</dbReference>
<dbReference type="InterPro" id="IPR001584">
    <property type="entry name" value="Integrase_cat-core"/>
</dbReference>
<dbReference type="PROSITE" id="PS50994">
    <property type="entry name" value="INTEGRASE"/>
    <property type="match status" value="1"/>
</dbReference>
<feature type="region of interest" description="Disordered" evidence="2">
    <location>
        <begin position="157"/>
        <end position="184"/>
    </location>
</feature>
<dbReference type="Pfam" id="PF22936">
    <property type="entry name" value="Pol_BBD"/>
    <property type="match status" value="1"/>
</dbReference>
<evidence type="ECO:0000259" key="3">
    <source>
        <dbReference type="PROSITE" id="PS50994"/>
    </source>
</evidence>
<dbReference type="InterPro" id="IPR054722">
    <property type="entry name" value="PolX-like_BBD"/>
</dbReference>
<feature type="domain" description="Integrase catalytic" evidence="3">
    <location>
        <begin position="601"/>
        <end position="767"/>
    </location>
</feature>
<evidence type="ECO:0000256" key="1">
    <source>
        <dbReference type="ARBA" id="ARBA00022670"/>
    </source>
</evidence>
<keyword evidence="5" id="KW-1185">Reference proteome</keyword>
<reference evidence="4" key="2">
    <citation type="submission" date="2022-01" db="EMBL/GenBank/DDBJ databases">
        <authorList>
            <person name="Yamashiro T."/>
            <person name="Shiraishi A."/>
            <person name="Satake H."/>
            <person name="Nakayama K."/>
        </authorList>
    </citation>
    <scope>NUCLEOTIDE SEQUENCE</scope>
</reference>
<protein>
    <submittedName>
        <fullName evidence="4">Ribonuclease H-like domain-containing protein</fullName>
    </submittedName>
</protein>
<dbReference type="Proteomes" id="UP001151760">
    <property type="component" value="Unassembled WGS sequence"/>
</dbReference>
<dbReference type="InterPro" id="IPR036397">
    <property type="entry name" value="RNaseH_sf"/>
</dbReference>
<evidence type="ECO:0000313" key="4">
    <source>
        <dbReference type="EMBL" id="GJT67047.1"/>
    </source>
</evidence>
<dbReference type="Gene3D" id="3.30.420.10">
    <property type="entry name" value="Ribonuclease H-like superfamily/Ribonuclease H"/>
    <property type="match status" value="1"/>
</dbReference>
<keyword evidence="1" id="KW-0378">Hydrolase</keyword>